<sequence length="179" mass="20466">MYLNHMLMRILDEQKKTNKLLEESEQPFSISFDSPRLSEVKEPKIQLLVDGKRVTPVGFASATRVFEADRISTGTIKAVDLNEKLDKLSVLGTIDRYAVEQAEDRMKKAAQISDSAAQFKKFITIDRLWESATGEVERMLEIAVQNKIEEMITNKTDSDKSKNDALNELFEEYKLSEDD</sequence>
<protein>
    <submittedName>
        <fullName evidence="1">Uncharacterized protein</fullName>
    </submittedName>
</protein>
<keyword evidence="2" id="KW-1185">Reference proteome</keyword>
<reference evidence="2" key="1">
    <citation type="journal article" date="2019" name="Int. J. Syst. Evol. Microbiol.">
        <title>The Global Catalogue of Microorganisms (GCM) 10K type strain sequencing project: providing services to taxonomists for standard genome sequencing and annotation.</title>
        <authorList>
            <consortium name="The Broad Institute Genomics Platform"/>
            <consortium name="The Broad Institute Genome Sequencing Center for Infectious Disease"/>
            <person name="Wu L."/>
            <person name="Ma J."/>
        </authorList>
    </citation>
    <scope>NUCLEOTIDE SEQUENCE [LARGE SCALE GENOMIC DNA]</scope>
    <source>
        <strain evidence="2">CGMCC 1.15942</strain>
    </source>
</reference>
<name>A0ABQ1P175_9ENTE</name>
<organism evidence="1 2">
    <name type="scientific">Enterococcus wangshanyuanii</name>
    <dbReference type="NCBI Taxonomy" id="2005703"/>
    <lineage>
        <taxon>Bacteria</taxon>
        <taxon>Bacillati</taxon>
        <taxon>Bacillota</taxon>
        <taxon>Bacilli</taxon>
        <taxon>Lactobacillales</taxon>
        <taxon>Enterococcaceae</taxon>
        <taxon>Enterococcus</taxon>
    </lineage>
</organism>
<comment type="caution">
    <text evidence="1">The sequence shown here is derived from an EMBL/GenBank/DDBJ whole genome shotgun (WGS) entry which is preliminary data.</text>
</comment>
<dbReference type="EMBL" id="BMKI01000003">
    <property type="protein sequence ID" value="GGC88296.1"/>
    <property type="molecule type" value="Genomic_DNA"/>
</dbReference>
<gene>
    <name evidence="1" type="ORF">GCM10011573_17380</name>
</gene>
<evidence type="ECO:0000313" key="2">
    <source>
        <dbReference type="Proteomes" id="UP000630615"/>
    </source>
</evidence>
<dbReference type="RefSeq" id="WP_088271234.1">
    <property type="nucleotide sequence ID" value="NZ_BMKI01000003.1"/>
</dbReference>
<evidence type="ECO:0000313" key="1">
    <source>
        <dbReference type="EMBL" id="GGC88296.1"/>
    </source>
</evidence>
<dbReference type="Proteomes" id="UP000630615">
    <property type="component" value="Unassembled WGS sequence"/>
</dbReference>
<proteinExistence type="predicted"/>
<accession>A0ABQ1P175</accession>